<evidence type="ECO:0000313" key="2">
    <source>
        <dbReference type="Proteomes" id="UP000799764"/>
    </source>
</evidence>
<name>A0A9P4UE55_9PLEO</name>
<dbReference type="AlphaFoldDB" id="A0A9P4UE55"/>
<comment type="caution">
    <text evidence="1">The sequence shown here is derived from an EMBL/GenBank/DDBJ whole genome shotgun (WGS) entry which is preliminary data.</text>
</comment>
<keyword evidence="2" id="KW-1185">Reference proteome</keyword>
<dbReference type="Proteomes" id="UP000799764">
    <property type="component" value="Unassembled WGS sequence"/>
</dbReference>
<sequence length="179" mass="19665">MRPRHTLLPEPSRSYVIAHLRQTHNKERPFPFAPSLNQNPGLRHSVAQPLPSGLVTSVQARIFIRKTLPNRHPGFNCPRITTTLQGSGTQTPAPAAMPQTLTGVNATWVCLQPSKCTLLQIPLTVSHSCSARSCVHQPIESPIWPSGSSLRFDSIDLRVRHVDHAGAHRSNPHTLAPPT</sequence>
<evidence type="ECO:0000313" key="1">
    <source>
        <dbReference type="EMBL" id="KAF2446108.1"/>
    </source>
</evidence>
<accession>A0A9P4UE55</accession>
<dbReference type="EMBL" id="MU001498">
    <property type="protein sequence ID" value="KAF2446108.1"/>
    <property type="molecule type" value="Genomic_DNA"/>
</dbReference>
<gene>
    <name evidence="1" type="ORF">P171DRAFT_252198</name>
</gene>
<protein>
    <submittedName>
        <fullName evidence="1">Uncharacterized protein</fullName>
    </submittedName>
</protein>
<proteinExistence type="predicted"/>
<organism evidence="1 2">
    <name type="scientific">Karstenula rhodostoma CBS 690.94</name>
    <dbReference type="NCBI Taxonomy" id="1392251"/>
    <lineage>
        <taxon>Eukaryota</taxon>
        <taxon>Fungi</taxon>
        <taxon>Dikarya</taxon>
        <taxon>Ascomycota</taxon>
        <taxon>Pezizomycotina</taxon>
        <taxon>Dothideomycetes</taxon>
        <taxon>Pleosporomycetidae</taxon>
        <taxon>Pleosporales</taxon>
        <taxon>Massarineae</taxon>
        <taxon>Didymosphaeriaceae</taxon>
        <taxon>Karstenula</taxon>
    </lineage>
</organism>
<reference evidence="1" key="1">
    <citation type="journal article" date="2020" name="Stud. Mycol.">
        <title>101 Dothideomycetes genomes: a test case for predicting lifestyles and emergence of pathogens.</title>
        <authorList>
            <person name="Haridas S."/>
            <person name="Albert R."/>
            <person name="Binder M."/>
            <person name="Bloem J."/>
            <person name="Labutti K."/>
            <person name="Salamov A."/>
            <person name="Andreopoulos B."/>
            <person name="Baker S."/>
            <person name="Barry K."/>
            <person name="Bills G."/>
            <person name="Bluhm B."/>
            <person name="Cannon C."/>
            <person name="Castanera R."/>
            <person name="Culley D."/>
            <person name="Daum C."/>
            <person name="Ezra D."/>
            <person name="Gonzalez J."/>
            <person name="Henrissat B."/>
            <person name="Kuo A."/>
            <person name="Liang C."/>
            <person name="Lipzen A."/>
            <person name="Lutzoni F."/>
            <person name="Magnuson J."/>
            <person name="Mondo S."/>
            <person name="Nolan M."/>
            <person name="Ohm R."/>
            <person name="Pangilinan J."/>
            <person name="Park H.-J."/>
            <person name="Ramirez L."/>
            <person name="Alfaro M."/>
            <person name="Sun H."/>
            <person name="Tritt A."/>
            <person name="Yoshinaga Y."/>
            <person name="Zwiers L.-H."/>
            <person name="Turgeon B."/>
            <person name="Goodwin S."/>
            <person name="Spatafora J."/>
            <person name="Crous P."/>
            <person name="Grigoriev I."/>
        </authorList>
    </citation>
    <scope>NUCLEOTIDE SEQUENCE</scope>
    <source>
        <strain evidence="1">CBS 690.94</strain>
    </source>
</reference>